<evidence type="ECO:0000256" key="9">
    <source>
        <dbReference type="ARBA" id="ARBA00022989"/>
    </source>
</evidence>
<dbReference type="SMART" id="SM00220">
    <property type="entry name" value="S_TKc"/>
    <property type="match status" value="1"/>
</dbReference>
<keyword evidence="8 12" id="KW-0067">ATP-binding</keyword>
<feature type="binding site" evidence="12">
    <location>
        <position position="361"/>
    </location>
    <ligand>
        <name>ATP</name>
        <dbReference type="ChEBI" id="CHEBI:30616"/>
    </ligand>
</feature>
<evidence type="ECO:0000256" key="4">
    <source>
        <dbReference type="ARBA" id="ARBA00022692"/>
    </source>
</evidence>
<dbReference type="Pfam" id="PF13947">
    <property type="entry name" value="GUB_WAK_bind"/>
    <property type="match status" value="1"/>
</dbReference>
<dbReference type="InterPro" id="IPR045874">
    <property type="entry name" value="LRK10/LRL21-25-like"/>
</dbReference>
<evidence type="ECO:0000256" key="3">
    <source>
        <dbReference type="ARBA" id="ARBA00022679"/>
    </source>
</evidence>
<dbReference type="AlphaFoldDB" id="A0A059A016"/>
<dbReference type="InParanoid" id="A0A059A016"/>
<name>A0A059A016_EUCGR</name>
<dbReference type="FunFam" id="3.30.200.20:FF:000178">
    <property type="entry name" value="serine/threonine-protein kinase PBS1-like"/>
    <property type="match status" value="1"/>
</dbReference>
<dbReference type="Gene3D" id="3.30.200.20">
    <property type="entry name" value="Phosphorylase Kinase, domain 1"/>
    <property type="match status" value="1"/>
</dbReference>
<protein>
    <recommendedName>
        <fullName evidence="14">Protein kinase domain-containing protein</fullName>
    </recommendedName>
</protein>
<dbReference type="PROSITE" id="PS00107">
    <property type="entry name" value="PROTEIN_KINASE_ATP"/>
    <property type="match status" value="1"/>
</dbReference>
<keyword evidence="11" id="KW-0325">Glycoprotein</keyword>
<dbReference type="GO" id="GO:0016020">
    <property type="term" value="C:membrane"/>
    <property type="evidence" value="ECO:0007669"/>
    <property type="project" value="UniProtKB-SubCell"/>
</dbReference>
<dbReference type="PANTHER" id="PTHR27009">
    <property type="entry name" value="RUST RESISTANCE KINASE LR10-RELATED"/>
    <property type="match status" value="1"/>
</dbReference>
<keyword evidence="5 13" id="KW-0732">Signal</keyword>
<keyword evidence="3" id="KW-0808">Transferase</keyword>
<evidence type="ECO:0000256" key="2">
    <source>
        <dbReference type="ARBA" id="ARBA00022527"/>
    </source>
</evidence>
<dbReference type="Gramene" id="KCW46680">
    <property type="protein sequence ID" value="KCW46680"/>
    <property type="gene ID" value="EUGRSUZ_K00484"/>
</dbReference>
<dbReference type="PROSITE" id="PS50011">
    <property type="entry name" value="PROTEIN_KINASE_DOM"/>
    <property type="match status" value="1"/>
</dbReference>
<proteinExistence type="predicted"/>
<keyword evidence="2" id="KW-0723">Serine/threonine-protein kinase</keyword>
<keyword evidence="4" id="KW-0812">Transmembrane</keyword>
<keyword evidence="9" id="KW-1133">Transmembrane helix</keyword>
<dbReference type="GO" id="GO:0005524">
    <property type="term" value="F:ATP binding"/>
    <property type="evidence" value="ECO:0007669"/>
    <property type="project" value="UniProtKB-UniRule"/>
</dbReference>
<dbReference type="InterPro" id="IPR008271">
    <property type="entry name" value="Ser/Thr_kinase_AS"/>
</dbReference>
<evidence type="ECO:0000256" key="12">
    <source>
        <dbReference type="PROSITE-ProRule" id="PRU10141"/>
    </source>
</evidence>
<reference evidence="15" key="1">
    <citation type="submission" date="2013-07" db="EMBL/GenBank/DDBJ databases">
        <title>The genome of Eucalyptus grandis.</title>
        <authorList>
            <person name="Schmutz J."/>
            <person name="Hayes R."/>
            <person name="Myburg A."/>
            <person name="Tuskan G."/>
            <person name="Grattapaglia D."/>
            <person name="Rokhsar D.S."/>
        </authorList>
    </citation>
    <scope>NUCLEOTIDE SEQUENCE</scope>
    <source>
        <tissue evidence="15">Leaf extractions</tissue>
    </source>
</reference>
<dbReference type="GO" id="GO:0030247">
    <property type="term" value="F:polysaccharide binding"/>
    <property type="evidence" value="ECO:0007669"/>
    <property type="project" value="InterPro"/>
</dbReference>
<evidence type="ECO:0000256" key="8">
    <source>
        <dbReference type="ARBA" id="ARBA00022840"/>
    </source>
</evidence>
<dbReference type="PROSITE" id="PS00108">
    <property type="entry name" value="PROTEIN_KINASE_ST"/>
    <property type="match status" value="1"/>
</dbReference>
<evidence type="ECO:0000256" key="13">
    <source>
        <dbReference type="SAM" id="SignalP"/>
    </source>
</evidence>
<evidence type="ECO:0000313" key="15">
    <source>
        <dbReference type="EMBL" id="KCW46680.1"/>
    </source>
</evidence>
<keyword evidence="7" id="KW-0418">Kinase</keyword>
<gene>
    <name evidence="15" type="ORF">EUGRSUZ_K00484</name>
</gene>
<evidence type="ECO:0000256" key="6">
    <source>
        <dbReference type="ARBA" id="ARBA00022741"/>
    </source>
</evidence>
<dbReference type="FunFam" id="1.10.510.10:FF:000590">
    <property type="entry name" value="PR5-like receptor kinase"/>
    <property type="match status" value="1"/>
</dbReference>
<dbReference type="SUPFAM" id="SSF56112">
    <property type="entry name" value="Protein kinase-like (PK-like)"/>
    <property type="match status" value="1"/>
</dbReference>
<accession>A0A059A016</accession>
<dbReference type="InterPro" id="IPR017441">
    <property type="entry name" value="Protein_kinase_ATP_BS"/>
</dbReference>
<dbReference type="Gene3D" id="1.10.510.10">
    <property type="entry name" value="Transferase(Phosphotransferase) domain 1"/>
    <property type="match status" value="1"/>
</dbReference>
<dbReference type="eggNOG" id="KOG1187">
    <property type="taxonomic scope" value="Eukaryota"/>
</dbReference>
<keyword evidence="10" id="KW-0472">Membrane</keyword>
<evidence type="ECO:0000256" key="1">
    <source>
        <dbReference type="ARBA" id="ARBA00004479"/>
    </source>
</evidence>
<sequence length="663" mass="75748">MHQDQPLLLLLLLFLLHRSFSIAIENNPCTTSCGEVANISYPFRLMGDPKSCGHSDFELACIHNRTILDFNSSKYFVHNIDYINQTIRIADVKLQKGDCSSLPLQSLCDLNGWHNYYCFYYNTSTVSIVSCVKAMDFPFYIDATSCLDGHPLLNFSSARRRVYALVNANVSSVETACTIEFTVILPWWVDEHDLRSYAQIHERMVYGFELSWWYPWEYLEHINIDIAYGLAHTLWRIEHISFLPIGFVRYKLNLYSGTGNHYLDVVVRFLLDIVLQCMVVKFILGAPCVMTLLIRKWKRRHLAMDQNVEEFLQSNNNFLPIRYSYSDIKKITSGLKDKLGEGGYGSVFKGRLRSGREVAVKILKKGKTNGQDFISEVATIGRIHHVNVVGLIGYCFEGSKQGLVYDFMHNGSLDKHIFSREQGISLECKEVYEIALGVARGIEYLHRGCDIQILHFDIKPHNILLDEDFTPKVSDFGLARLYPTDYNTVSLTAARGTLGYMAPELVFKNLGGVSYKADVYSFGKLLMEMATRRKNEDKVTGCSSHTYFPLWVHDQIDKELEIPVEVSEDERKIIKKMIIVALWCIQWNPDDRPSMQKVLKMLEGEVDDLQISPKPLFYATEMSRRDDGTWTDEGNNTISTTSTSAITYEDSGLECTSISITQA</sequence>
<dbReference type="InterPro" id="IPR000719">
    <property type="entry name" value="Prot_kinase_dom"/>
</dbReference>
<dbReference type="GO" id="GO:0004674">
    <property type="term" value="F:protein serine/threonine kinase activity"/>
    <property type="evidence" value="ECO:0007669"/>
    <property type="project" value="UniProtKB-KW"/>
</dbReference>
<feature type="domain" description="Protein kinase" evidence="14">
    <location>
        <begin position="333"/>
        <end position="617"/>
    </location>
</feature>
<keyword evidence="6 12" id="KW-0547">Nucleotide-binding</keyword>
<feature type="chain" id="PRO_5001566911" description="Protein kinase domain-containing protein" evidence="13">
    <location>
        <begin position="22"/>
        <end position="663"/>
    </location>
</feature>
<dbReference type="OMA" id="QNIWYEY"/>
<feature type="signal peptide" evidence="13">
    <location>
        <begin position="1"/>
        <end position="21"/>
    </location>
</feature>
<evidence type="ECO:0000256" key="7">
    <source>
        <dbReference type="ARBA" id="ARBA00022777"/>
    </source>
</evidence>
<dbReference type="Pfam" id="PF00069">
    <property type="entry name" value="Pkinase"/>
    <property type="match status" value="1"/>
</dbReference>
<organism evidence="15">
    <name type="scientific">Eucalyptus grandis</name>
    <name type="common">Flooded gum</name>
    <dbReference type="NCBI Taxonomy" id="71139"/>
    <lineage>
        <taxon>Eukaryota</taxon>
        <taxon>Viridiplantae</taxon>
        <taxon>Streptophyta</taxon>
        <taxon>Embryophyta</taxon>
        <taxon>Tracheophyta</taxon>
        <taxon>Spermatophyta</taxon>
        <taxon>Magnoliopsida</taxon>
        <taxon>eudicotyledons</taxon>
        <taxon>Gunneridae</taxon>
        <taxon>Pentapetalae</taxon>
        <taxon>rosids</taxon>
        <taxon>malvids</taxon>
        <taxon>Myrtales</taxon>
        <taxon>Myrtaceae</taxon>
        <taxon>Myrtoideae</taxon>
        <taxon>Eucalypteae</taxon>
        <taxon>Eucalyptus</taxon>
    </lineage>
</organism>
<dbReference type="EMBL" id="KK198763">
    <property type="protein sequence ID" value="KCW46680.1"/>
    <property type="molecule type" value="Genomic_DNA"/>
</dbReference>
<evidence type="ECO:0000256" key="5">
    <source>
        <dbReference type="ARBA" id="ARBA00022729"/>
    </source>
</evidence>
<evidence type="ECO:0000256" key="10">
    <source>
        <dbReference type="ARBA" id="ARBA00023136"/>
    </source>
</evidence>
<dbReference type="InterPro" id="IPR025287">
    <property type="entry name" value="WAK_GUB"/>
</dbReference>
<comment type="subcellular location">
    <subcellularLocation>
        <location evidence="1">Membrane</location>
        <topology evidence="1">Single-pass type I membrane protein</topology>
    </subcellularLocation>
</comment>
<evidence type="ECO:0000259" key="14">
    <source>
        <dbReference type="PROSITE" id="PS50011"/>
    </source>
</evidence>
<dbReference type="InterPro" id="IPR011009">
    <property type="entry name" value="Kinase-like_dom_sf"/>
</dbReference>
<evidence type="ECO:0000256" key="11">
    <source>
        <dbReference type="ARBA" id="ARBA00023180"/>
    </source>
</evidence>